<name>A0A4S8KE93_MUSBA</name>
<dbReference type="InterPro" id="IPR051266">
    <property type="entry name" value="CLCR"/>
</dbReference>
<dbReference type="Gene3D" id="3.30.40.10">
    <property type="entry name" value="Zinc/RING finger domain, C3HC4 (zinc finger)"/>
    <property type="match status" value="1"/>
</dbReference>
<organism evidence="5 6">
    <name type="scientific">Musa balbisiana</name>
    <name type="common">Banana</name>
    <dbReference type="NCBI Taxonomy" id="52838"/>
    <lineage>
        <taxon>Eukaryota</taxon>
        <taxon>Viridiplantae</taxon>
        <taxon>Streptophyta</taxon>
        <taxon>Embryophyta</taxon>
        <taxon>Tracheophyta</taxon>
        <taxon>Spermatophyta</taxon>
        <taxon>Magnoliopsida</taxon>
        <taxon>Liliopsida</taxon>
        <taxon>Zingiberales</taxon>
        <taxon>Musaceae</taxon>
        <taxon>Musa</taxon>
    </lineage>
</organism>
<dbReference type="SUPFAM" id="SSF53300">
    <property type="entry name" value="vWA-like"/>
    <property type="match status" value="1"/>
</dbReference>
<dbReference type="SMART" id="SM00327">
    <property type="entry name" value="VWA"/>
    <property type="match status" value="1"/>
</dbReference>
<feature type="region of interest" description="Disordered" evidence="2">
    <location>
        <begin position="582"/>
        <end position="610"/>
    </location>
</feature>
<feature type="domain" description="VWFA" evidence="4">
    <location>
        <begin position="271"/>
        <end position="395"/>
    </location>
</feature>
<dbReference type="GO" id="GO:0008270">
    <property type="term" value="F:zinc ion binding"/>
    <property type="evidence" value="ECO:0007669"/>
    <property type="project" value="UniProtKB-KW"/>
</dbReference>
<dbReference type="AlphaFoldDB" id="A0A4S8KE93"/>
<dbReference type="InterPro" id="IPR013083">
    <property type="entry name" value="Znf_RING/FYVE/PHD"/>
</dbReference>
<dbReference type="EMBL" id="PYDT01000001">
    <property type="protein sequence ID" value="THU73534.1"/>
    <property type="molecule type" value="Genomic_DNA"/>
</dbReference>
<gene>
    <name evidence="5" type="ORF">C4D60_Mb04t23880</name>
</gene>
<dbReference type="PANTHER" id="PTHR10579:SF167">
    <property type="entry name" value="OS02G0619600 PROTEIN"/>
    <property type="match status" value="1"/>
</dbReference>
<dbReference type="PROSITE" id="PS50234">
    <property type="entry name" value="VWFA"/>
    <property type="match status" value="1"/>
</dbReference>
<accession>A0A4S8KE93</accession>
<keyword evidence="1" id="KW-0863">Zinc-finger</keyword>
<protein>
    <recommendedName>
        <fullName evidence="7">RING-type domain-containing protein</fullName>
    </recommendedName>
</protein>
<dbReference type="Gene3D" id="3.40.50.410">
    <property type="entry name" value="von Willebrand factor, type A domain"/>
    <property type="match status" value="1"/>
</dbReference>
<dbReference type="Pfam" id="PF17123">
    <property type="entry name" value="zf-RING_11"/>
    <property type="match status" value="1"/>
</dbReference>
<evidence type="ECO:0000313" key="5">
    <source>
        <dbReference type="EMBL" id="THU73534.1"/>
    </source>
</evidence>
<keyword evidence="1" id="KW-0479">Metal-binding</keyword>
<comment type="caution">
    <text evidence="5">The sequence shown here is derived from an EMBL/GenBank/DDBJ whole genome shotgun (WGS) entry which is preliminary data.</text>
</comment>
<feature type="domain" description="RING-type" evidence="3">
    <location>
        <begin position="93"/>
        <end position="137"/>
    </location>
</feature>
<evidence type="ECO:0000313" key="6">
    <source>
        <dbReference type="Proteomes" id="UP000317650"/>
    </source>
</evidence>
<proteinExistence type="predicted"/>
<evidence type="ECO:0000259" key="3">
    <source>
        <dbReference type="PROSITE" id="PS50089"/>
    </source>
</evidence>
<dbReference type="InterPro" id="IPR036465">
    <property type="entry name" value="vWFA_dom_sf"/>
</dbReference>
<dbReference type="PANTHER" id="PTHR10579">
    <property type="entry name" value="CALCIUM-ACTIVATED CHLORIDE CHANNEL REGULATOR"/>
    <property type="match status" value="1"/>
</dbReference>
<dbReference type="SUPFAM" id="SSF57850">
    <property type="entry name" value="RING/U-box"/>
    <property type="match status" value="1"/>
</dbReference>
<feature type="region of interest" description="Disordered" evidence="2">
    <location>
        <begin position="17"/>
        <end position="81"/>
    </location>
</feature>
<evidence type="ECO:0000259" key="4">
    <source>
        <dbReference type="PROSITE" id="PS50234"/>
    </source>
</evidence>
<evidence type="ECO:0008006" key="7">
    <source>
        <dbReference type="Google" id="ProtNLM"/>
    </source>
</evidence>
<dbReference type="Pfam" id="PF13519">
    <property type="entry name" value="VWA_2"/>
    <property type="match status" value="1"/>
</dbReference>
<dbReference type="InterPro" id="IPR032838">
    <property type="entry name" value="Vwaint_dom"/>
</dbReference>
<dbReference type="CDD" id="cd23114">
    <property type="entry name" value="RING-H2_WAVH2"/>
    <property type="match status" value="1"/>
</dbReference>
<evidence type="ECO:0000256" key="2">
    <source>
        <dbReference type="SAM" id="MobiDB-lite"/>
    </source>
</evidence>
<keyword evidence="6" id="KW-1185">Reference proteome</keyword>
<dbReference type="SMART" id="SM00184">
    <property type="entry name" value="RING"/>
    <property type="match status" value="1"/>
</dbReference>
<dbReference type="InterPro" id="IPR002035">
    <property type="entry name" value="VWF_A"/>
</dbReference>
<evidence type="ECO:0000256" key="1">
    <source>
        <dbReference type="PROSITE-ProRule" id="PRU00175"/>
    </source>
</evidence>
<dbReference type="STRING" id="52838.A0A4S8KE93"/>
<feature type="compositionally biased region" description="Acidic residues" evidence="2">
    <location>
        <begin position="25"/>
        <end position="34"/>
    </location>
</feature>
<keyword evidence="1" id="KW-0862">Zinc</keyword>
<dbReference type="PROSITE" id="PS50089">
    <property type="entry name" value="ZF_RING_2"/>
    <property type="match status" value="1"/>
</dbReference>
<feature type="compositionally biased region" description="Low complexity" evidence="2">
    <location>
        <begin position="50"/>
        <end position="78"/>
    </location>
</feature>
<dbReference type="Proteomes" id="UP000317650">
    <property type="component" value="Chromosome 4"/>
</dbReference>
<sequence length="610" mass="66670">MGSLWRKAKSALRFNLSVDVPTPSAEDDDDGDCDGESRTGEAAAGGGMASGAAFSEASSPGGSVRILTTPMPTPSSTSRWLFRSGSRSSKKTCIICLGTMKAGPGHALFTAECSHTFHFHCITSNVKYGNYICPICRAKWKEIPFRAPVSPEHSHGSERANLVNRSQEDVHMLPRADLTNQQHRRFSCLHASEPHTFNDDEPLNVQSETAETAQQGCTRTVEIKLYPEFSAIPQSASQENFTVLIHLEAPRACRNQNVSSATSQTSRAPVDLITVIDVSGSMAGTKLALLKRAMSFVIQNLGPLDRLSVIAFSSTARRLFHLQRMTDTGRQQALQAVNSLISCGGTNIAEGLRKGAKVIKERTEQNPVCSMILLSDGQDTYTLTSNDARSASITVGDLYADEDRNFLVSVNVPPSSGSHDMVLLKVCCAYRDVVCNESIRLEDVVRIQRPEVTTAYPSSVDVDRERNRVQAAEAMSKARSAAECGAFSEAVSILEDQRRKLFESLAGQSGDQLCLALDAELREMQERMATQQRYEVSGRAYLLSGLSSHSWQRATARGDLTDLTSLVHAYQTPSMVEMLHRSQTFSPSPRTPTPPMQPARSFSFLGPQPR</sequence>
<dbReference type="Pfam" id="PF14624">
    <property type="entry name" value="Vwaint"/>
    <property type="match status" value="1"/>
</dbReference>
<dbReference type="InterPro" id="IPR001841">
    <property type="entry name" value="Znf_RING"/>
</dbReference>
<reference evidence="5 6" key="1">
    <citation type="journal article" date="2019" name="Nat. Plants">
        <title>Genome sequencing of Musa balbisiana reveals subgenome evolution and function divergence in polyploid bananas.</title>
        <authorList>
            <person name="Yao X."/>
        </authorList>
    </citation>
    <scope>NUCLEOTIDE SEQUENCE [LARGE SCALE GENOMIC DNA]</scope>
    <source>
        <strain evidence="6">cv. DH-PKW</strain>
        <tissue evidence="5">Leaves</tissue>
    </source>
</reference>